<accession>A0A0D7CHU7</accession>
<evidence type="ECO:0000313" key="3">
    <source>
        <dbReference type="Proteomes" id="UP000032458"/>
    </source>
</evidence>
<organism evidence="2 3">
    <name type="scientific">Streptomyces natalensis ATCC 27448</name>
    <dbReference type="NCBI Taxonomy" id="1240678"/>
    <lineage>
        <taxon>Bacteria</taxon>
        <taxon>Bacillati</taxon>
        <taxon>Actinomycetota</taxon>
        <taxon>Actinomycetes</taxon>
        <taxon>Kitasatosporales</taxon>
        <taxon>Streptomycetaceae</taxon>
        <taxon>Streptomyces</taxon>
    </lineage>
</organism>
<dbReference type="AlphaFoldDB" id="A0A0D7CHU7"/>
<gene>
    <name evidence="2" type="ORF">SNA_21225</name>
</gene>
<dbReference type="PATRIC" id="fig|1240678.4.peg.4508"/>
<name>A0A0D7CHU7_9ACTN</name>
<comment type="caution">
    <text evidence="2">The sequence shown here is derived from an EMBL/GenBank/DDBJ whole genome shotgun (WGS) entry which is preliminary data.</text>
</comment>
<evidence type="ECO:0000313" key="2">
    <source>
        <dbReference type="EMBL" id="KIZ15824.1"/>
    </source>
</evidence>
<proteinExistence type="predicted"/>
<reference evidence="2 3" key="1">
    <citation type="submission" date="2014-09" db="EMBL/GenBank/DDBJ databases">
        <title>Draft genome sequence of Streptomyces natalensis ATCC 27448, producer of the antifungal pimaricin.</title>
        <authorList>
            <person name="Mendes M.V."/>
            <person name="Beites T."/>
            <person name="Pires S."/>
            <person name="Santos C.L."/>
            <person name="Moradas-Ferreira P."/>
        </authorList>
    </citation>
    <scope>NUCLEOTIDE SEQUENCE [LARGE SCALE GENOMIC DNA]</scope>
    <source>
        <strain evidence="2 3">ATCC 27448</strain>
    </source>
</reference>
<keyword evidence="3" id="KW-1185">Reference proteome</keyword>
<sequence>MVAFRRGDGLAFESLLADVVAFGLGCGGQDGNGWARRSVDAFDDAEVALVAVGEGHQRLLVCLALVCRDGLFKAVELDQNGALRDSGLVGDDSTATGQAAPAPSLDSGTGQLVVGSQPLRVGNGGIDTDPF</sequence>
<evidence type="ECO:0000256" key="1">
    <source>
        <dbReference type="SAM" id="MobiDB-lite"/>
    </source>
</evidence>
<protein>
    <submittedName>
        <fullName evidence="2">Uncharacterized protein</fullName>
    </submittedName>
</protein>
<dbReference type="EMBL" id="JRKI01000029">
    <property type="protein sequence ID" value="KIZ15824.1"/>
    <property type="molecule type" value="Genomic_DNA"/>
</dbReference>
<dbReference type="Proteomes" id="UP000032458">
    <property type="component" value="Unassembled WGS sequence"/>
</dbReference>
<feature type="region of interest" description="Disordered" evidence="1">
    <location>
        <begin position="86"/>
        <end position="131"/>
    </location>
</feature>